<accession>S2KEV6</accession>
<comment type="caution">
    <text evidence="1">The sequence shown here is derived from an EMBL/GenBank/DDBJ whole genome shotgun (WGS) entry which is preliminary data.</text>
</comment>
<organism evidence="1 2">
    <name type="scientific">Litchfieldella anticariensis (strain DSM 16096 / CECT 5854 / CIP 108499 / LMG 22089 / FP35)</name>
    <name type="common">Halomonas anticariensis</name>
    <dbReference type="NCBI Taxonomy" id="1121939"/>
    <lineage>
        <taxon>Bacteria</taxon>
        <taxon>Pseudomonadati</taxon>
        <taxon>Pseudomonadota</taxon>
        <taxon>Gammaproteobacteria</taxon>
        <taxon>Oceanospirillales</taxon>
        <taxon>Halomonadaceae</taxon>
        <taxon>Litchfieldella</taxon>
    </lineage>
</organism>
<proteinExistence type="predicted"/>
<dbReference type="STRING" id="1121939.L861_14015"/>
<name>S2KEV6_LITA3</name>
<keyword evidence="2" id="KW-1185">Reference proteome</keyword>
<dbReference type="AlphaFoldDB" id="S2KEV6"/>
<dbReference type="Proteomes" id="UP000014463">
    <property type="component" value="Unassembled WGS sequence"/>
</dbReference>
<evidence type="ECO:0000313" key="2">
    <source>
        <dbReference type="Proteomes" id="UP000014463"/>
    </source>
</evidence>
<sequence>MQIEWWMRQVLFCMASAAQGLSAVDGMDGNVGIASMTQLIIRNLHN</sequence>
<dbReference type="EMBL" id="ASTJ01000041">
    <property type="protein sequence ID" value="EPC00385.1"/>
    <property type="molecule type" value="Genomic_DNA"/>
</dbReference>
<gene>
    <name evidence="1" type="ORF">L861_14015</name>
</gene>
<protein>
    <submittedName>
        <fullName evidence="1">Uncharacterized protein</fullName>
    </submittedName>
</protein>
<reference evidence="1 2" key="1">
    <citation type="journal article" date="2013" name="Genome Announc.">
        <title>Draft genome sequence of the moderately halophilic gammaproteobacterium Halomonas anticariensis FP35.</title>
        <authorList>
            <person name="Tahrioui A."/>
            <person name="Quesada E."/>
            <person name="Llamas I."/>
        </authorList>
    </citation>
    <scope>NUCLEOTIDE SEQUENCE [LARGE SCALE GENOMIC DNA]</scope>
    <source>
        <strain evidence="2">DSM 16096 / CECT 5854 / LMG 22089 / FP35</strain>
    </source>
</reference>
<evidence type="ECO:0000313" key="1">
    <source>
        <dbReference type="EMBL" id="EPC00385.1"/>
    </source>
</evidence>